<feature type="domain" description="Enolase C-terminal" evidence="3">
    <location>
        <begin position="1"/>
        <end position="165"/>
    </location>
</feature>
<dbReference type="Pfam" id="PF13378">
    <property type="entry name" value="MR_MLE_C"/>
    <property type="match status" value="1"/>
</dbReference>
<dbReference type="Gene3D" id="3.30.390.10">
    <property type="entry name" value="Enolase-like, N-terminal domain"/>
    <property type="match status" value="1"/>
</dbReference>
<keyword evidence="2" id="KW-0479">Metal-binding</keyword>
<dbReference type="InterPro" id="IPR029017">
    <property type="entry name" value="Enolase-like_N"/>
</dbReference>
<evidence type="ECO:0000256" key="1">
    <source>
        <dbReference type="ARBA" id="ARBA00008031"/>
    </source>
</evidence>
<dbReference type="EMBL" id="UINC01103041">
    <property type="protein sequence ID" value="SVC65122.1"/>
    <property type="molecule type" value="Genomic_DNA"/>
</dbReference>
<gene>
    <name evidence="4" type="ORF">METZ01_LOCUS317976</name>
</gene>
<dbReference type="Gene3D" id="3.20.20.120">
    <property type="entry name" value="Enolase-like C-terminal domain"/>
    <property type="match status" value="1"/>
</dbReference>
<proteinExistence type="inferred from homology"/>
<dbReference type="PANTHER" id="PTHR48080">
    <property type="entry name" value="D-GALACTONATE DEHYDRATASE-RELATED"/>
    <property type="match status" value="1"/>
</dbReference>
<name>A0A382NZJ3_9ZZZZ</name>
<evidence type="ECO:0000256" key="2">
    <source>
        <dbReference type="ARBA" id="ARBA00022723"/>
    </source>
</evidence>
<dbReference type="SUPFAM" id="SSF51604">
    <property type="entry name" value="Enolase C-terminal domain-like"/>
    <property type="match status" value="1"/>
</dbReference>
<evidence type="ECO:0000259" key="3">
    <source>
        <dbReference type="Pfam" id="PF13378"/>
    </source>
</evidence>
<protein>
    <recommendedName>
        <fullName evidence="3">Enolase C-terminal domain-containing protein</fullName>
    </recommendedName>
</protein>
<comment type="similarity">
    <text evidence="1">Belongs to the mandelate racemase/muconate lactonizing enzyme family.</text>
</comment>
<dbReference type="GO" id="GO:0046872">
    <property type="term" value="F:metal ion binding"/>
    <property type="evidence" value="ECO:0007669"/>
    <property type="project" value="UniProtKB-KW"/>
</dbReference>
<dbReference type="PANTHER" id="PTHR48080:SF3">
    <property type="entry name" value="ENOLASE SUPERFAMILY MEMBER DDB_G0284701"/>
    <property type="match status" value="1"/>
</dbReference>
<accession>A0A382NZJ3</accession>
<evidence type="ECO:0000313" key="4">
    <source>
        <dbReference type="EMBL" id="SVC65122.1"/>
    </source>
</evidence>
<sequence length="175" mass="19082">VDFSGRFSDWQEVLRYGESLRHHEPYHFEQPSRDMRVSAEFTKRVDLPVTWHIQTPRQAYEAADTGACTGFNVACVSGGPTHIKRILAVGEAAGMKCLIGTDQESTLGVSAQVAVGISSPQVTLPCDPMGPVLYTKSPAKERVRAVGSYLYPFDGPGLGVELDEDRLRELTVASA</sequence>
<feature type="non-terminal residue" evidence="4">
    <location>
        <position position="1"/>
    </location>
</feature>
<organism evidence="4">
    <name type="scientific">marine metagenome</name>
    <dbReference type="NCBI Taxonomy" id="408172"/>
    <lineage>
        <taxon>unclassified sequences</taxon>
        <taxon>metagenomes</taxon>
        <taxon>ecological metagenomes</taxon>
    </lineage>
</organism>
<dbReference type="InterPro" id="IPR036849">
    <property type="entry name" value="Enolase-like_C_sf"/>
</dbReference>
<reference evidence="4" key="1">
    <citation type="submission" date="2018-05" db="EMBL/GenBank/DDBJ databases">
        <authorList>
            <person name="Lanie J.A."/>
            <person name="Ng W.-L."/>
            <person name="Kazmierczak K.M."/>
            <person name="Andrzejewski T.M."/>
            <person name="Davidsen T.M."/>
            <person name="Wayne K.J."/>
            <person name="Tettelin H."/>
            <person name="Glass J.I."/>
            <person name="Rusch D."/>
            <person name="Podicherti R."/>
            <person name="Tsui H.-C.T."/>
            <person name="Winkler M.E."/>
        </authorList>
    </citation>
    <scope>NUCLEOTIDE SEQUENCE</scope>
</reference>
<dbReference type="InterPro" id="IPR034593">
    <property type="entry name" value="DgoD-like"/>
</dbReference>
<dbReference type="AlphaFoldDB" id="A0A382NZJ3"/>
<dbReference type="InterPro" id="IPR029065">
    <property type="entry name" value="Enolase_C-like"/>
</dbReference>